<keyword evidence="5 7" id="KW-0418">Kinase</keyword>
<dbReference type="GO" id="GO:0005737">
    <property type="term" value="C:cytoplasm"/>
    <property type="evidence" value="ECO:0007669"/>
    <property type="project" value="UniProtKB-SubCell"/>
</dbReference>
<dbReference type="Pfam" id="PF13207">
    <property type="entry name" value="AAA_17"/>
    <property type="match status" value="1"/>
</dbReference>
<evidence type="ECO:0000313" key="7">
    <source>
        <dbReference type="EMBL" id="CAI8028850.1"/>
    </source>
</evidence>
<accession>A0AA35SEX6</accession>
<keyword evidence="4" id="KW-0547">Nucleotide-binding</keyword>
<dbReference type="Proteomes" id="UP001174909">
    <property type="component" value="Unassembled WGS sequence"/>
</dbReference>
<evidence type="ECO:0000256" key="1">
    <source>
        <dbReference type="ARBA" id="ARBA00004496"/>
    </source>
</evidence>
<evidence type="ECO:0000256" key="3">
    <source>
        <dbReference type="ARBA" id="ARBA00022679"/>
    </source>
</evidence>
<dbReference type="NCBIfam" id="NF003122">
    <property type="entry name" value="PRK04040.1"/>
    <property type="match status" value="1"/>
</dbReference>
<organism evidence="7 8">
    <name type="scientific">Geodia barretti</name>
    <name type="common">Barrett's horny sponge</name>
    <dbReference type="NCBI Taxonomy" id="519541"/>
    <lineage>
        <taxon>Eukaryota</taxon>
        <taxon>Metazoa</taxon>
        <taxon>Porifera</taxon>
        <taxon>Demospongiae</taxon>
        <taxon>Heteroscleromorpha</taxon>
        <taxon>Tetractinellida</taxon>
        <taxon>Astrophorina</taxon>
        <taxon>Geodiidae</taxon>
        <taxon>Geodia</taxon>
    </lineage>
</organism>
<dbReference type="AlphaFoldDB" id="A0AA35SEX6"/>
<evidence type="ECO:0000256" key="2">
    <source>
        <dbReference type="ARBA" id="ARBA00022490"/>
    </source>
</evidence>
<keyword evidence="6" id="KW-0067">ATP-binding</keyword>
<dbReference type="InterPro" id="IPR027417">
    <property type="entry name" value="P-loop_NTPase"/>
</dbReference>
<evidence type="ECO:0000256" key="6">
    <source>
        <dbReference type="ARBA" id="ARBA00022840"/>
    </source>
</evidence>
<evidence type="ECO:0000256" key="4">
    <source>
        <dbReference type="ARBA" id="ARBA00022741"/>
    </source>
</evidence>
<dbReference type="GO" id="GO:0005524">
    <property type="term" value="F:ATP binding"/>
    <property type="evidence" value="ECO:0007669"/>
    <property type="project" value="UniProtKB-KW"/>
</dbReference>
<keyword evidence="8" id="KW-1185">Reference proteome</keyword>
<dbReference type="Gene3D" id="3.40.50.300">
    <property type="entry name" value="P-loop containing nucleotide triphosphate hydrolases"/>
    <property type="match status" value="1"/>
</dbReference>
<reference evidence="7" key="1">
    <citation type="submission" date="2023-03" db="EMBL/GenBank/DDBJ databases">
        <authorList>
            <person name="Steffen K."/>
            <person name="Cardenas P."/>
        </authorList>
    </citation>
    <scope>NUCLEOTIDE SEQUENCE</scope>
</reference>
<dbReference type="SUPFAM" id="SSF52540">
    <property type="entry name" value="P-loop containing nucleoside triphosphate hydrolases"/>
    <property type="match status" value="1"/>
</dbReference>
<dbReference type="EMBL" id="CASHTH010002369">
    <property type="protein sequence ID" value="CAI8028850.1"/>
    <property type="molecule type" value="Genomic_DNA"/>
</dbReference>
<keyword evidence="2" id="KW-0963">Cytoplasm</keyword>
<name>A0AA35SEX6_GEOBA</name>
<dbReference type="GO" id="GO:0004017">
    <property type="term" value="F:AMP kinase activity"/>
    <property type="evidence" value="ECO:0007669"/>
    <property type="project" value="InterPro"/>
</dbReference>
<evidence type="ECO:0000313" key="8">
    <source>
        <dbReference type="Proteomes" id="UP001174909"/>
    </source>
</evidence>
<dbReference type="InterPro" id="IPR023477">
    <property type="entry name" value="Adenylate_kinase_AdkA"/>
</dbReference>
<keyword evidence="3" id="KW-0808">Transferase</keyword>
<dbReference type="HAMAP" id="MF_00234">
    <property type="entry name" value="Adenylate_kinase_AdkA"/>
    <property type="match status" value="1"/>
</dbReference>
<protein>
    <submittedName>
        <fullName evidence="7">Adenylate kinase</fullName>
    </submittedName>
</protein>
<sequence>MGRKVVIVGISGVGKTTLVSAIVELLKHRNKTVSVVSFGTMMFEAAKKVGVNDRDKLRRLPMEQQQSLQMQAGTQISLMTEDVVIVDTHAFISTPAGFYPGLPEYVLKTIRPSNFVSVTAMPEEIYNRRMNDPTRRRDIISISAIKREMDVQNAMLSTCSVLSGSPLKSVMNGEGKVQEAAQSVIDAIGL</sequence>
<proteinExistence type="inferred from homology"/>
<comment type="caution">
    <text evidence="7">The sequence shown here is derived from an EMBL/GenBank/DDBJ whole genome shotgun (WGS) entry which is preliminary data.</text>
</comment>
<evidence type="ECO:0000256" key="5">
    <source>
        <dbReference type="ARBA" id="ARBA00022777"/>
    </source>
</evidence>
<comment type="subcellular location">
    <subcellularLocation>
        <location evidence="1">Cytoplasm</location>
    </subcellularLocation>
</comment>
<gene>
    <name evidence="7" type="ORF">GBAR_LOCUS16399</name>
</gene>